<evidence type="ECO:0000256" key="3">
    <source>
        <dbReference type="RuleBase" id="RU363034"/>
    </source>
</evidence>
<dbReference type="PANTHER" id="PTHR24252">
    <property type="entry name" value="ACROSIN-RELATED"/>
    <property type="match status" value="1"/>
</dbReference>
<dbReference type="InterPro" id="IPR033116">
    <property type="entry name" value="TRYPSIN_SER"/>
</dbReference>
<dbReference type="PROSITE" id="PS00134">
    <property type="entry name" value="TRYPSIN_HIS"/>
    <property type="match status" value="1"/>
</dbReference>
<dbReference type="InterPro" id="IPR009003">
    <property type="entry name" value="Peptidase_S1_PA"/>
</dbReference>
<dbReference type="InterPro" id="IPR043504">
    <property type="entry name" value="Peptidase_S1_PA_chymotrypsin"/>
</dbReference>
<keyword evidence="3" id="KW-0720">Serine protease</keyword>
<evidence type="ECO:0000259" key="6">
    <source>
        <dbReference type="PROSITE" id="PS50240"/>
    </source>
</evidence>
<dbReference type="Pfam" id="PF00089">
    <property type="entry name" value="Trypsin"/>
    <property type="match status" value="2"/>
</dbReference>
<dbReference type="PRINTS" id="PR00722">
    <property type="entry name" value="CHYMOTRYPSIN"/>
</dbReference>
<feature type="signal peptide" evidence="5">
    <location>
        <begin position="1"/>
        <end position="26"/>
    </location>
</feature>
<dbReference type="InterPro" id="IPR001254">
    <property type="entry name" value="Trypsin_dom"/>
</dbReference>
<name>A0A0Q9X0M6_DROWI</name>
<evidence type="ECO:0000256" key="2">
    <source>
        <dbReference type="ARBA" id="ARBA00024195"/>
    </source>
</evidence>
<dbReference type="AlphaFoldDB" id="A0A0Q9X0M6"/>
<evidence type="ECO:0000256" key="1">
    <source>
        <dbReference type="ARBA" id="ARBA00023157"/>
    </source>
</evidence>
<dbReference type="PROSITE" id="PS00135">
    <property type="entry name" value="TRYPSIN_SER"/>
    <property type="match status" value="1"/>
</dbReference>
<dbReference type="SUPFAM" id="SSF50494">
    <property type="entry name" value="Trypsin-like serine proteases"/>
    <property type="match status" value="2"/>
</dbReference>
<proteinExistence type="inferred from homology"/>
<dbReference type="CDD" id="cd00190">
    <property type="entry name" value="Tryp_SPc"/>
    <property type="match status" value="1"/>
</dbReference>
<dbReference type="Gene3D" id="2.40.10.10">
    <property type="entry name" value="Trypsin-like serine proteases"/>
    <property type="match status" value="3"/>
</dbReference>
<feature type="transmembrane region" description="Helical" evidence="4">
    <location>
        <begin position="48"/>
        <end position="71"/>
    </location>
</feature>
<evidence type="ECO:0000313" key="8">
    <source>
        <dbReference type="Proteomes" id="UP000007798"/>
    </source>
</evidence>
<organism evidence="7 8">
    <name type="scientific">Drosophila willistoni</name>
    <name type="common">Fruit fly</name>
    <dbReference type="NCBI Taxonomy" id="7260"/>
    <lineage>
        <taxon>Eukaryota</taxon>
        <taxon>Metazoa</taxon>
        <taxon>Ecdysozoa</taxon>
        <taxon>Arthropoda</taxon>
        <taxon>Hexapoda</taxon>
        <taxon>Insecta</taxon>
        <taxon>Pterygota</taxon>
        <taxon>Neoptera</taxon>
        <taxon>Endopterygota</taxon>
        <taxon>Diptera</taxon>
        <taxon>Brachycera</taxon>
        <taxon>Muscomorpha</taxon>
        <taxon>Ephydroidea</taxon>
        <taxon>Drosophilidae</taxon>
        <taxon>Drosophila</taxon>
        <taxon>Sophophora</taxon>
    </lineage>
</organism>
<dbReference type="FunFam" id="2.40.10.10:FF:000002">
    <property type="entry name" value="Transmembrane protease serine"/>
    <property type="match status" value="1"/>
</dbReference>
<keyword evidence="5" id="KW-0732">Signal</keyword>
<keyword evidence="4" id="KW-0812">Transmembrane</keyword>
<keyword evidence="4" id="KW-1133">Transmembrane helix</keyword>
<dbReference type="InterPro" id="IPR018114">
    <property type="entry name" value="TRYPSIN_HIS"/>
</dbReference>
<dbReference type="FunFam" id="2.40.10.10:FF:000068">
    <property type="entry name" value="transmembrane protease serine 2"/>
    <property type="match status" value="2"/>
</dbReference>
<dbReference type="SMR" id="A0A0Q9X0M6"/>
<gene>
    <name evidence="7" type="primary">Dwil\GK27732</name>
    <name evidence="7" type="ORF">Dwil_GK27732</name>
</gene>
<keyword evidence="8" id="KW-1185">Reference proteome</keyword>
<evidence type="ECO:0000256" key="4">
    <source>
        <dbReference type="SAM" id="Phobius"/>
    </source>
</evidence>
<dbReference type="SMART" id="SM00020">
    <property type="entry name" value="Tryp_SPc"/>
    <property type="match status" value="1"/>
</dbReference>
<evidence type="ECO:0000256" key="5">
    <source>
        <dbReference type="SAM" id="SignalP"/>
    </source>
</evidence>
<dbReference type="GO" id="GO:0006508">
    <property type="term" value="P:proteolysis"/>
    <property type="evidence" value="ECO:0007669"/>
    <property type="project" value="UniProtKB-KW"/>
</dbReference>
<keyword evidence="3" id="KW-0378">Hydrolase</keyword>
<dbReference type="EMBL" id="CH963719">
    <property type="protein sequence ID" value="KRF97474.1"/>
    <property type="molecule type" value="Genomic_DNA"/>
</dbReference>
<dbReference type="InParanoid" id="A0A0Q9X0M6"/>
<reference evidence="7 8" key="1">
    <citation type="journal article" date="2007" name="Nature">
        <title>Evolution of genes and genomes on the Drosophila phylogeny.</title>
        <authorList>
            <consortium name="Drosophila 12 Genomes Consortium"/>
            <person name="Clark A.G."/>
            <person name="Eisen M.B."/>
            <person name="Smith D.R."/>
            <person name="Bergman C.M."/>
            <person name="Oliver B."/>
            <person name="Markow T.A."/>
            <person name="Kaufman T.C."/>
            <person name="Kellis M."/>
            <person name="Gelbart W."/>
            <person name="Iyer V.N."/>
            <person name="Pollard D.A."/>
            <person name="Sackton T.B."/>
            <person name="Larracuente A.M."/>
            <person name="Singh N.D."/>
            <person name="Abad J.P."/>
            <person name="Abt D.N."/>
            <person name="Adryan B."/>
            <person name="Aguade M."/>
            <person name="Akashi H."/>
            <person name="Anderson W.W."/>
            <person name="Aquadro C.F."/>
            <person name="Ardell D.H."/>
            <person name="Arguello R."/>
            <person name="Artieri C.G."/>
            <person name="Barbash D.A."/>
            <person name="Barker D."/>
            <person name="Barsanti P."/>
            <person name="Batterham P."/>
            <person name="Batzoglou S."/>
            <person name="Begun D."/>
            <person name="Bhutkar A."/>
            <person name="Blanco E."/>
            <person name="Bosak S.A."/>
            <person name="Bradley R.K."/>
            <person name="Brand A.D."/>
            <person name="Brent M.R."/>
            <person name="Brooks A.N."/>
            <person name="Brown R.H."/>
            <person name="Butlin R.K."/>
            <person name="Caggese C."/>
            <person name="Calvi B.R."/>
            <person name="Bernardo de Carvalho A."/>
            <person name="Caspi A."/>
            <person name="Castrezana S."/>
            <person name="Celniker S.E."/>
            <person name="Chang J.L."/>
            <person name="Chapple C."/>
            <person name="Chatterji S."/>
            <person name="Chinwalla A."/>
            <person name="Civetta A."/>
            <person name="Clifton S.W."/>
            <person name="Comeron J.M."/>
            <person name="Costello J.C."/>
            <person name="Coyne J.A."/>
            <person name="Daub J."/>
            <person name="David R.G."/>
            <person name="Delcher A.L."/>
            <person name="Delehaunty K."/>
            <person name="Do C.B."/>
            <person name="Ebling H."/>
            <person name="Edwards K."/>
            <person name="Eickbush T."/>
            <person name="Evans J.D."/>
            <person name="Filipski A."/>
            <person name="Findeiss S."/>
            <person name="Freyhult E."/>
            <person name="Fulton L."/>
            <person name="Fulton R."/>
            <person name="Garcia A.C."/>
            <person name="Gardiner A."/>
            <person name="Garfield D.A."/>
            <person name="Garvin B.E."/>
            <person name="Gibson G."/>
            <person name="Gilbert D."/>
            <person name="Gnerre S."/>
            <person name="Godfrey J."/>
            <person name="Good R."/>
            <person name="Gotea V."/>
            <person name="Gravely B."/>
            <person name="Greenberg A.J."/>
            <person name="Griffiths-Jones S."/>
            <person name="Gross S."/>
            <person name="Guigo R."/>
            <person name="Gustafson E.A."/>
            <person name="Haerty W."/>
            <person name="Hahn M.W."/>
            <person name="Halligan D.L."/>
            <person name="Halpern A.L."/>
            <person name="Halter G.M."/>
            <person name="Han M.V."/>
            <person name="Heger A."/>
            <person name="Hillier L."/>
            <person name="Hinrichs A.S."/>
            <person name="Holmes I."/>
            <person name="Hoskins R.A."/>
            <person name="Hubisz M.J."/>
            <person name="Hultmark D."/>
            <person name="Huntley M.A."/>
            <person name="Jaffe D.B."/>
            <person name="Jagadeeshan S."/>
            <person name="Jeck W.R."/>
            <person name="Johnson J."/>
            <person name="Jones C.D."/>
            <person name="Jordan W.C."/>
            <person name="Karpen G.H."/>
            <person name="Kataoka E."/>
            <person name="Keightley P.D."/>
            <person name="Kheradpour P."/>
            <person name="Kirkness E.F."/>
            <person name="Koerich L.B."/>
            <person name="Kristiansen K."/>
            <person name="Kudrna D."/>
            <person name="Kulathinal R.J."/>
            <person name="Kumar S."/>
            <person name="Kwok R."/>
            <person name="Lander E."/>
            <person name="Langley C.H."/>
            <person name="Lapoint R."/>
            <person name="Lazzaro B.P."/>
            <person name="Lee S.J."/>
            <person name="Levesque L."/>
            <person name="Li R."/>
            <person name="Lin C.F."/>
            <person name="Lin M.F."/>
            <person name="Lindblad-Toh K."/>
            <person name="Llopart A."/>
            <person name="Long M."/>
            <person name="Low L."/>
            <person name="Lozovsky E."/>
            <person name="Lu J."/>
            <person name="Luo M."/>
            <person name="Machado C.A."/>
            <person name="Makalowski W."/>
            <person name="Marzo M."/>
            <person name="Matsuda M."/>
            <person name="Matzkin L."/>
            <person name="McAllister B."/>
            <person name="McBride C.S."/>
            <person name="McKernan B."/>
            <person name="McKernan K."/>
            <person name="Mendez-Lago M."/>
            <person name="Minx P."/>
            <person name="Mollenhauer M.U."/>
            <person name="Montooth K."/>
            <person name="Mount S.M."/>
            <person name="Mu X."/>
            <person name="Myers E."/>
            <person name="Negre B."/>
            <person name="Newfeld S."/>
            <person name="Nielsen R."/>
            <person name="Noor M.A."/>
            <person name="O'Grady P."/>
            <person name="Pachter L."/>
            <person name="Papaceit M."/>
            <person name="Parisi M.J."/>
            <person name="Parisi M."/>
            <person name="Parts L."/>
            <person name="Pedersen J.S."/>
            <person name="Pesole G."/>
            <person name="Phillippy A.M."/>
            <person name="Ponting C.P."/>
            <person name="Pop M."/>
            <person name="Porcelli D."/>
            <person name="Powell J.R."/>
            <person name="Prohaska S."/>
            <person name="Pruitt K."/>
            <person name="Puig M."/>
            <person name="Quesneville H."/>
            <person name="Ram K.R."/>
            <person name="Rand D."/>
            <person name="Rasmussen M.D."/>
            <person name="Reed L.K."/>
            <person name="Reenan R."/>
            <person name="Reily A."/>
            <person name="Remington K.A."/>
            <person name="Rieger T.T."/>
            <person name="Ritchie M.G."/>
            <person name="Robin C."/>
            <person name="Rogers Y.H."/>
            <person name="Rohde C."/>
            <person name="Rozas J."/>
            <person name="Rubenfield M.J."/>
            <person name="Ruiz A."/>
            <person name="Russo S."/>
            <person name="Salzberg S.L."/>
            <person name="Sanchez-Gracia A."/>
            <person name="Saranga D.J."/>
            <person name="Sato H."/>
            <person name="Schaeffer S.W."/>
            <person name="Schatz M.C."/>
            <person name="Schlenke T."/>
            <person name="Schwartz R."/>
            <person name="Segarra C."/>
            <person name="Singh R.S."/>
            <person name="Sirot L."/>
            <person name="Sirota M."/>
            <person name="Sisneros N.B."/>
            <person name="Smith C.D."/>
            <person name="Smith T.F."/>
            <person name="Spieth J."/>
            <person name="Stage D.E."/>
            <person name="Stark A."/>
            <person name="Stephan W."/>
            <person name="Strausberg R.L."/>
            <person name="Strempel S."/>
            <person name="Sturgill D."/>
            <person name="Sutton G."/>
            <person name="Sutton G.G."/>
            <person name="Tao W."/>
            <person name="Teichmann S."/>
            <person name="Tobari Y.N."/>
            <person name="Tomimura Y."/>
            <person name="Tsolas J.M."/>
            <person name="Valente V.L."/>
            <person name="Venter E."/>
            <person name="Venter J.C."/>
            <person name="Vicario S."/>
            <person name="Vieira F.G."/>
            <person name="Vilella A.J."/>
            <person name="Villasante A."/>
            <person name="Walenz B."/>
            <person name="Wang J."/>
            <person name="Wasserman M."/>
            <person name="Watts T."/>
            <person name="Wilson D."/>
            <person name="Wilson R.K."/>
            <person name="Wing R.A."/>
            <person name="Wolfner M.F."/>
            <person name="Wong A."/>
            <person name="Wong G.K."/>
            <person name="Wu C.I."/>
            <person name="Wu G."/>
            <person name="Yamamoto D."/>
            <person name="Yang H.P."/>
            <person name="Yang S.P."/>
            <person name="Yorke J.A."/>
            <person name="Yoshida K."/>
            <person name="Zdobnov E."/>
            <person name="Zhang P."/>
            <person name="Zhang Y."/>
            <person name="Zimin A.V."/>
            <person name="Baldwin J."/>
            <person name="Abdouelleil A."/>
            <person name="Abdulkadir J."/>
            <person name="Abebe A."/>
            <person name="Abera B."/>
            <person name="Abreu J."/>
            <person name="Acer S.C."/>
            <person name="Aftuck L."/>
            <person name="Alexander A."/>
            <person name="An P."/>
            <person name="Anderson E."/>
            <person name="Anderson S."/>
            <person name="Arachi H."/>
            <person name="Azer M."/>
            <person name="Bachantsang P."/>
            <person name="Barry A."/>
            <person name="Bayul T."/>
            <person name="Berlin A."/>
            <person name="Bessette D."/>
            <person name="Bloom T."/>
            <person name="Blye J."/>
            <person name="Boguslavskiy L."/>
            <person name="Bonnet C."/>
            <person name="Boukhgalter B."/>
            <person name="Bourzgui I."/>
            <person name="Brown A."/>
            <person name="Cahill P."/>
            <person name="Channer S."/>
            <person name="Cheshatsang Y."/>
            <person name="Chuda L."/>
            <person name="Citroen M."/>
            <person name="Collymore A."/>
            <person name="Cooke P."/>
            <person name="Costello M."/>
            <person name="D'Aco K."/>
            <person name="Daza R."/>
            <person name="De Haan G."/>
            <person name="DeGray S."/>
            <person name="DeMaso C."/>
            <person name="Dhargay N."/>
            <person name="Dooley K."/>
            <person name="Dooley E."/>
            <person name="Doricent M."/>
            <person name="Dorje P."/>
            <person name="Dorjee K."/>
            <person name="Dupes A."/>
            <person name="Elong R."/>
            <person name="Falk J."/>
            <person name="Farina A."/>
            <person name="Faro S."/>
            <person name="Ferguson D."/>
            <person name="Fisher S."/>
            <person name="Foley C.D."/>
            <person name="Franke A."/>
            <person name="Friedrich D."/>
            <person name="Gadbois L."/>
            <person name="Gearin G."/>
            <person name="Gearin C.R."/>
            <person name="Giannoukos G."/>
            <person name="Goode T."/>
            <person name="Graham J."/>
            <person name="Grandbois E."/>
            <person name="Grewal S."/>
            <person name="Gyaltsen K."/>
            <person name="Hafez N."/>
            <person name="Hagos B."/>
            <person name="Hall J."/>
            <person name="Henson C."/>
            <person name="Hollinger A."/>
            <person name="Honan T."/>
            <person name="Huard M.D."/>
            <person name="Hughes L."/>
            <person name="Hurhula B."/>
            <person name="Husby M.E."/>
            <person name="Kamat A."/>
            <person name="Kanga B."/>
            <person name="Kashin S."/>
            <person name="Khazanovich D."/>
            <person name="Kisner P."/>
            <person name="Lance K."/>
            <person name="Lara M."/>
            <person name="Lee W."/>
            <person name="Lennon N."/>
            <person name="Letendre F."/>
            <person name="LeVine R."/>
            <person name="Lipovsky A."/>
            <person name="Liu X."/>
            <person name="Liu J."/>
            <person name="Liu S."/>
            <person name="Lokyitsang T."/>
            <person name="Lokyitsang Y."/>
            <person name="Lubonja R."/>
            <person name="Lui A."/>
            <person name="MacDonald P."/>
            <person name="Magnisalis V."/>
            <person name="Maru K."/>
            <person name="Matthews C."/>
            <person name="McCusker W."/>
            <person name="McDonough S."/>
            <person name="Mehta T."/>
            <person name="Meldrim J."/>
            <person name="Meneus L."/>
            <person name="Mihai O."/>
            <person name="Mihalev A."/>
            <person name="Mihova T."/>
            <person name="Mittelman R."/>
            <person name="Mlenga V."/>
            <person name="Montmayeur A."/>
            <person name="Mulrain L."/>
            <person name="Navidi A."/>
            <person name="Naylor J."/>
            <person name="Negash T."/>
            <person name="Nguyen T."/>
            <person name="Nguyen N."/>
            <person name="Nicol R."/>
            <person name="Norbu C."/>
            <person name="Norbu N."/>
            <person name="Novod N."/>
            <person name="O'Neill B."/>
            <person name="Osman S."/>
            <person name="Markiewicz E."/>
            <person name="Oyono O.L."/>
            <person name="Patti C."/>
            <person name="Phunkhang P."/>
            <person name="Pierre F."/>
            <person name="Priest M."/>
            <person name="Raghuraman S."/>
            <person name="Rege F."/>
            <person name="Reyes R."/>
            <person name="Rise C."/>
            <person name="Rogov P."/>
            <person name="Ross K."/>
            <person name="Ryan E."/>
            <person name="Settipalli S."/>
            <person name="Shea T."/>
            <person name="Sherpa N."/>
            <person name="Shi L."/>
            <person name="Shih D."/>
            <person name="Sparrow T."/>
            <person name="Spaulding J."/>
            <person name="Stalker J."/>
            <person name="Stange-Thomann N."/>
            <person name="Stavropoulos S."/>
            <person name="Stone C."/>
            <person name="Strader C."/>
            <person name="Tesfaye S."/>
            <person name="Thomson T."/>
            <person name="Thoulutsang Y."/>
            <person name="Thoulutsang D."/>
            <person name="Topham K."/>
            <person name="Topping I."/>
            <person name="Tsamla T."/>
            <person name="Vassiliev H."/>
            <person name="Vo A."/>
            <person name="Wangchuk T."/>
            <person name="Wangdi T."/>
            <person name="Weiand M."/>
            <person name="Wilkinson J."/>
            <person name="Wilson A."/>
            <person name="Yadav S."/>
            <person name="Young G."/>
            <person name="Yu Q."/>
            <person name="Zembek L."/>
            <person name="Zhong D."/>
            <person name="Zimmer A."/>
            <person name="Zwirko Z."/>
            <person name="Jaffe D.B."/>
            <person name="Alvarez P."/>
            <person name="Brockman W."/>
            <person name="Butler J."/>
            <person name="Chin C."/>
            <person name="Gnerre S."/>
            <person name="Grabherr M."/>
            <person name="Kleber M."/>
            <person name="Mauceli E."/>
            <person name="MacCallum I."/>
        </authorList>
    </citation>
    <scope>NUCLEOTIDE SEQUENCE [LARGE SCALE GENOMIC DNA]</scope>
    <source>
        <strain evidence="8">Tucson 14030-0811.24</strain>
    </source>
</reference>
<dbReference type="GO" id="GO:0004252">
    <property type="term" value="F:serine-type endopeptidase activity"/>
    <property type="evidence" value="ECO:0007669"/>
    <property type="project" value="InterPro"/>
</dbReference>
<protein>
    <recommendedName>
        <fullName evidence="6">Peptidase S1 domain-containing protein</fullName>
    </recommendedName>
</protein>
<evidence type="ECO:0000313" key="7">
    <source>
        <dbReference type="EMBL" id="KRF97474.1"/>
    </source>
</evidence>
<keyword evidence="4" id="KW-0472">Membrane</keyword>
<accession>A0A0Q9X0M6</accession>
<dbReference type="InterPro" id="IPR001314">
    <property type="entry name" value="Peptidase_S1A"/>
</dbReference>
<dbReference type="Proteomes" id="UP000007798">
    <property type="component" value="Unassembled WGS sequence"/>
</dbReference>
<dbReference type="STRING" id="7260.A0A0Q9X0M6"/>
<dbReference type="PROSITE" id="PS50240">
    <property type="entry name" value="TRYPSIN_DOM"/>
    <property type="match status" value="1"/>
</dbReference>
<dbReference type="PANTHER" id="PTHR24252:SF7">
    <property type="entry name" value="HYALIN"/>
    <property type="match status" value="1"/>
</dbReference>
<comment type="similarity">
    <text evidence="2">Belongs to the peptidase S1 family. CLIP subfamily.</text>
</comment>
<sequence>MLTPAITVVPALSLLLIICSSGFGAAQFMEIPSGVRFPYPYHVALTKNGAYICGGSFITFTVVLTAARCVIRETPDKLKIMANITALNSRYAEILNISRFLIHPKYNGISNDIALVEVHKSDAGYLVTRINMADDDAEYPENQNATFMGFGGINSKQANPLRVGYATMVVTAAHCTDRQNTNTIKVVVGTVDLSSDDGQRLDIKRIIVHQEYVAPSKNYDIALLQLTEAVEFNENVRSIALPDEHVFYLPNTIGTTCGFGFINEYKQRTTRLRCVRVQLWGPEYCNGDNIPRVTENMICAGLPSGQQGSCPGDSGGPFVIDNKLVGIVSWGFGCGAVHRPTVYTNVPRLRKWIDHYLTT</sequence>
<feature type="chain" id="PRO_5006387321" description="Peptidase S1 domain-containing protein" evidence="5">
    <location>
        <begin position="27"/>
        <end position="359"/>
    </location>
</feature>
<dbReference type="OrthoDB" id="10059102at2759"/>
<feature type="domain" description="Peptidase S1" evidence="6">
    <location>
        <begin position="31"/>
        <end position="358"/>
    </location>
</feature>
<keyword evidence="1" id="KW-1015">Disulfide bond</keyword>
<keyword evidence="3" id="KW-0645">Protease</keyword>